<dbReference type="InterPro" id="IPR025411">
    <property type="entry name" value="DUF4136"/>
</dbReference>
<gene>
    <name evidence="3" type="ORF">C725_0662</name>
</gene>
<keyword evidence="1" id="KW-0732">Signal</keyword>
<reference evidence="3 4" key="1">
    <citation type="journal article" date="2013" name="Genome Announc.">
        <title>Draft Genome Sequence of Strain JLT2015T, Belonging to the Family Sphingomonadaceae of the Alphaproteobacteria.</title>
        <authorList>
            <person name="Tang K."/>
            <person name="Liu K."/>
            <person name="Li S."/>
            <person name="Jiao N."/>
        </authorList>
    </citation>
    <scope>NUCLEOTIDE SEQUENCE [LARGE SCALE GENOMIC DNA]</scope>
    <source>
        <strain evidence="3 4">JLT2015</strain>
    </source>
</reference>
<proteinExistence type="predicted"/>
<dbReference type="PROSITE" id="PS51257">
    <property type="entry name" value="PROKAR_LIPOPROTEIN"/>
    <property type="match status" value="1"/>
</dbReference>
<protein>
    <recommendedName>
        <fullName evidence="2">DUF4136 domain-containing protein</fullName>
    </recommendedName>
</protein>
<dbReference type="EMBL" id="AMRV01000002">
    <property type="protein sequence ID" value="EMD83690.1"/>
    <property type="molecule type" value="Genomic_DNA"/>
</dbReference>
<feature type="signal peptide" evidence="1">
    <location>
        <begin position="1"/>
        <end position="17"/>
    </location>
</feature>
<dbReference type="OrthoDB" id="7501218at2"/>
<keyword evidence="4" id="KW-1185">Reference proteome</keyword>
<feature type="chain" id="PRO_5004025323" description="DUF4136 domain-containing protein" evidence="1">
    <location>
        <begin position="18"/>
        <end position="214"/>
    </location>
</feature>
<evidence type="ECO:0000313" key="3">
    <source>
        <dbReference type="EMBL" id="EMD83690.1"/>
    </source>
</evidence>
<name>M2SEA4_9SPHN</name>
<dbReference type="RefSeq" id="WP_008600137.1">
    <property type="nucleotide sequence ID" value="NZ_AMRV01000002.1"/>
</dbReference>
<dbReference type="Pfam" id="PF13590">
    <property type="entry name" value="DUF4136"/>
    <property type="match status" value="1"/>
</dbReference>
<evidence type="ECO:0000313" key="4">
    <source>
        <dbReference type="Proteomes" id="UP000011717"/>
    </source>
</evidence>
<accession>M2SEA4</accession>
<organism evidence="3 4">
    <name type="scientific">Pacificimonas flava</name>
    <dbReference type="NCBI Taxonomy" id="1234595"/>
    <lineage>
        <taxon>Bacteria</taxon>
        <taxon>Pseudomonadati</taxon>
        <taxon>Pseudomonadota</taxon>
        <taxon>Alphaproteobacteria</taxon>
        <taxon>Sphingomonadales</taxon>
        <taxon>Sphingosinicellaceae</taxon>
        <taxon>Pacificimonas</taxon>
    </lineage>
</organism>
<dbReference type="Proteomes" id="UP000011717">
    <property type="component" value="Unassembled WGS sequence"/>
</dbReference>
<sequence length="214" mass="23313">MNILKGAVLGAALTLTAACTTPFTADVSRFQRLPAPTGETFAIVPADESLNNSLEFQNYARLIAGELVEEGYREVASADGASMVVSMAYGVGNPREKIASRPSGRMGFGYGGWGNPWWGGYGGWYGRGWGYDPFFYGGGFADRDVYSYTVYNSYLDLDIRRPGGEPLFEGRAVAATRDDNLPEIVPDLVTAMFTDFPGMNGRTITVKVPEEDRR</sequence>
<comment type="caution">
    <text evidence="3">The sequence shown here is derived from an EMBL/GenBank/DDBJ whole genome shotgun (WGS) entry which is preliminary data.</text>
</comment>
<evidence type="ECO:0000259" key="2">
    <source>
        <dbReference type="Pfam" id="PF13590"/>
    </source>
</evidence>
<dbReference type="AlphaFoldDB" id="M2SEA4"/>
<feature type="domain" description="DUF4136" evidence="2">
    <location>
        <begin position="38"/>
        <end position="198"/>
    </location>
</feature>
<dbReference type="Gene3D" id="3.30.160.670">
    <property type="match status" value="1"/>
</dbReference>
<evidence type="ECO:0000256" key="1">
    <source>
        <dbReference type="SAM" id="SignalP"/>
    </source>
</evidence>